<keyword evidence="3" id="KW-1185">Reference proteome</keyword>
<feature type="compositionally biased region" description="Polar residues" evidence="1">
    <location>
        <begin position="67"/>
        <end position="77"/>
    </location>
</feature>
<gene>
    <name evidence="2" type="ORF">P5673_023604</name>
</gene>
<feature type="region of interest" description="Disordered" evidence="1">
    <location>
        <begin position="67"/>
        <end position="115"/>
    </location>
</feature>
<comment type="caution">
    <text evidence="2">The sequence shown here is derived from an EMBL/GenBank/DDBJ whole genome shotgun (WGS) entry which is preliminary data.</text>
</comment>
<dbReference type="AlphaFoldDB" id="A0AAD9Q595"/>
<evidence type="ECO:0000313" key="2">
    <source>
        <dbReference type="EMBL" id="KAK2554921.1"/>
    </source>
</evidence>
<name>A0AAD9Q595_ACRCE</name>
<organism evidence="2 3">
    <name type="scientific">Acropora cervicornis</name>
    <name type="common">Staghorn coral</name>
    <dbReference type="NCBI Taxonomy" id="6130"/>
    <lineage>
        <taxon>Eukaryota</taxon>
        <taxon>Metazoa</taxon>
        <taxon>Cnidaria</taxon>
        <taxon>Anthozoa</taxon>
        <taxon>Hexacorallia</taxon>
        <taxon>Scleractinia</taxon>
        <taxon>Astrocoeniina</taxon>
        <taxon>Acroporidae</taxon>
        <taxon>Acropora</taxon>
    </lineage>
</organism>
<sequence>MLEGMLRRLKRQNLVLMKHDKKNELSSTYEPQLYKVKDKKGNQVVVSDNNNPARVLRRNTAEVKQYHSTYKQPNNTKAKQEEDVTPTLVRKDTAVDPGSTDFHMEGASRKESQGT</sequence>
<evidence type="ECO:0000313" key="3">
    <source>
        <dbReference type="Proteomes" id="UP001249851"/>
    </source>
</evidence>
<proteinExistence type="predicted"/>
<reference evidence="2" key="2">
    <citation type="journal article" date="2023" name="Science">
        <title>Genomic signatures of disease resistance in endangered staghorn corals.</title>
        <authorList>
            <person name="Vollmer S.V."/>
            <person name="Selwyn J.D."/>
            <person name="Despard B.A."/>
            <person name="Roesel C.L."/>
        </authorList>
    </citation>
    <scope>NUCLEOTIDE SEQUENCE</scope>
    <source>
        <strain evidence="2">K2</strain>
    </source>
</reference>
<reference evidence="2" key="1">
    <citation type="journal article" date="2023" name="G3 (Bethesda)">
        <title>Whole genome assembly and annotation of the endangered Caribbean coral Acropora cervicornis.</title>
        <authorList>
            <person name="Selwyn J.D."/>
            <person name="Vollmer S.V."/>
        </authorList>
    </citation>
    <scope>NUCLEOTIDE SEQUENCE</scope>
    <source>
        <strain evidence="2">K2</strain>
    </source>
</reference>
<evidence type="ECO:0000256" key="1">
    <source>
        <dbReference type="SAM" id="MobiDB-lite"/>
    </source>
</evidence>
<feature type="compositionally biased region" description="Basic and acidic residues" evidence="1">
    <location>
        <begin position="102"/>
        <end position="115"/>
    </location>
</feature>
<dbReference type="EMBL" id="JARQWQ010000066">
    <property type="protein sequence ID" value="KAK2554921.1"/>
    <property type="molecule type" value="Genomic_DNA"/>
</dbReference>
<protein>
    <submittedName>
        <fullName evidence="2">Uncharacterized protein</fullName>
    </submittedName>
</protein>
<accession>A0AAD9Q595</accession>
<dbReference type="Proteomes" id="UP001249851">
    <property type="component" value="Unassembled WGS sequence"/>
</dbReference>